<dbReference type="AlphaFoldDB" id="Q7ULI8"/>
<sequence length="55" mass="6109">MFSRTEAFGSDIDAVLMRFQQKKRTIGVLNDTGFCSVARWLTPMLAGSARRSRAG</sequence>
<keyword evidence="2" id="KW-1185">Reference proteome</keyword>
<reference evidence="1 2" key="1">
    <citation type="journal article" date="2003" name="Proc. Natl. Acad. Sci. U.S.A.">
        <title>Complete genome sequence of the marine planctomycete Pirellula sp. strain 1.</title>
        <authorList>
            <person name="Gloeckner F.O."/>
            <person name="Kube M."/>
            <person name="Bauer M."/>
            <person name="Teeling H."/>
            <person name="Lombardot T."/>
            <person name="Ludwig W."/>
            <person name="Gade D."/>
            <person name="Beck A."/>
            <person name="Borzym K."/>
            <person name="Heitmann K."/>
            <person name="Rabus R."/>
            <person name="Schlesner H."/>
            <person name="Amann R."/>
            <person name="Reinhardt R."/>
        </authorList>
    </citation>
    <scope>NUCLEOTIDE SEQUENCE [LARGE SCALE GENOMIC DNA]</scope>
    <source>
        <strain evidence="2">DSM 10527 / NCIMB 13988 / SH1</strain>
    </source>
</reference>
<dbReference type="InParanoid" id="Q7ULI8"/>
<proteinExistence type="predicted"/>
<dbReference type="STRING" id="243090.RB9481"/>
<dbReference type="EnsemblBacteria" id="CAD76289">
    <property type="protein sequence ID" value="CAD76289"/>
    <property type="gene ID" value="RB9481"/>
</dbReference>
<dbReference type="EMBL" id="BX294149">
    <property type="protein sequence ID" value="CAD76289.1"/>
    <property type="molecule type" value="Genomic_DNA"/>
</dbReference>
<organism evidence="1 2">
    <name type="scientific">Rhodopirellula baltica (strain DSM 10527 / NCIMB 13988 / SH1)</name>
    <dbReference type="NCBI Taxonomy" id="243090"/>
    <lineage>
        <taxon>Bacteria</taxon>
        <taxon>Pseudomonadati</taxon>
        <taxon>Planctomycetota</taxon>
        <taxon>Planctomycetia</taxon>
        <taxon>Pirellulales</taxon>
        <taxon>Pirellulaceae</taxon>
        <taxon>Rhodopirellula</taxon>
    </lineage>
</organism>
<dbReference type="KEGG" id="rba:RB9481"/>
<name>Q7ULI8_RHOBA</name>
<dbReference type="HOGENOM" id="CLU_3029387_0_0_0"/>
<evidence type="ECO:0000313" key="1">
    <source>
        <dbReference type="EMBL" id="CAD76289.1"/>
    </source>
</evidence>
<accession>Q7ULI8</accession>
<dbReference type="Proteomes" id="UP000001025">
    <property type="component" value="Chromosome"/>
</dbReference>
<protein>
    <submittedName>
        <fullName evidence="1">Uncharacterized protein</fullName>
    </submittedName>
</protein>
<evidence type="ECO:0000313" key="2">
    <source>
        <dbReference type="Proteomes" id="UP000001025"/>
    </source>
</evidence>
<gene>
    <name evidence="1" type="ordered locus">RB9481</name>
</gene>